<evidence type="ECO:0000256" key="10">
    <source>
        <dbReference type="ARBA" id="ARBA00023136"/>
    </source>
</evidence>
<dbReference type="GO" id="GO:0005774">
    <property type="term" value="C:vacuolar membrane"/>
    <property type="evidence" value="ECO:0007669"/>
    <property type="project" value="UniProtKB-SubCell"/>
</dbReference>
<dbReference type="InterPro" id="IPR003593">
    <property type="entry name" value="AAA+_ATPase"/>
</dbReference>
<dbReference type="Gene3D" id="3.40.50.300">
    <property type="entry name" value="P-loop containing nucleotide triphosphate hydrolases"/>
    <property type="match status" value="3"/>
</dbReference>
<organism evidence="16">
    <name type="scientific">Medioppia subpectinata</name>
    <dbReference type="NCBI Taxonomy" id="1979941"/>
    <lineage>
        <taxon>Eukaryota</taxon>
        <taxon>Metazoa</taxon>
        <taxon>Ecdysozoa</taxon>
        <taxon>Arthropoda</taxon>
        <taxon>Chelicerata</taxon>
        <taxon>Arachnida</taxon>
        <taxon>Acari</taxon>
        <taxon>Acariformes</taxon>
        <taxon>Sarcoptiformes</taxon>
        <taxon>Oribatida</taxon>
        <taxon>Brachypylina</taxon>
        <taxon>Oppioidea</taxon>
        <taxon>Oppiidae</taxon>
        <taxon>Medioppia</taxon>
    </lineage>
</organism>
<evidence type="ECO:0000256" key="4">
    <source>
        <dbReference type="ARBA" id="ARBA00022554"/>
    </source>
</evidence>
<evidence type="ECO:0000313" key="16">
    <source>
        <dbReference type="EMBL" id="CAD7627175.1"/>
    </source>
</evidence>
<feature type="transmembrane region" description="Helical" evidence="13">
    <location>
        <begin position="536"/>
        <end position="564"/>
    </location>
</feature>
<dbReference type="Gene3D" id="1.20.1560.10">
    <property type="entry name" value="ABC transporter type 1, transmembrane domain"/>
    <property type="match status" value="2"/>
</dbReference>
<feature type="transmembrane region" description="Helical" evidence="13">
    <location>
        <begin position="314"/>
        <end position="336"/>
    </location>
</feature>
<feature type="domain" description="ABC transporter" evidence="14">
    <location>
        <begin position="1466"/>
        <end position="1700"/>
    </location>
</feature>
<dbReference type="InterPro" id="IPR003439">
    <property type="entry name" value="ABC_transporter-like_ATP-bd"/>
</dbReference>
<protein>
    <recommendedName>
        <fullName evidence="11">ABC-type glutathione-S-conjugate transporter</fullName>
        <ecNumber evidence="11">7.6.2.3</ecNumber>
    </recommendedName>
</protein>
<dbReference type="Pfam" id="PF00664">
    <property type="entry name" value="ABC_membrane"/>
    <property type="match status" value="2"/>
</dbReference>
<dbReference type="EC" id="7.6.2.3" evidence="11"/>
<evidence type="ECO:0000256" key="8">
    <source>
        <dbReference type="ARBA" id="ARBA00022840"/>
    </source>
</evidence>
<evidence type="ECO:0000256" key="12">
    <source>
        <dbReference type="ARBA" id="ARBA00047523"/>
    </source>
</evidence>
<evidence type="ECO:0000256" key="9">
    <source>
        <dbReference type="ARBA" id="ARBA00022989"/>
    </source>
</evidence>
<dbReference type="EMBL" id="OC859079">
    <property type="protein sequence ID" value="CAD7627175.1"/>
    <property type="molecule type" value="Genomic_DNA"/>
</dbReference>
<evidence type="ECO:0000259" key="15">
    <source>
        <dbReference type="PROSITE" id="PS50929"/>
    </source>
</evidence>
<dbReference type="PROSITE" id="PS00211">
    <property type="entry name" value="ABC_TRANSPORTER_1"/>
    <property type="match status" value="1"/>
</dbReference>
<dbReference type="GO" id="GO:0016887">
    <property type="term" value="F:ATP hydrolysis activity"/>
    <property type="evidence" value="ECO:0007669"/>
    <property type="project" value="InterPro"/>
</dbReference>
<accession>A0A7R9KPW6</accession>
<keyword evidence="4" id="KW-0926">Vacuole</keyword>
<evidence type="ECO:0000313" key="17">
    <source>
        <dbReference type="Proteomes" id="UP000759131"/>
    </source>
</evidence>
<dbReference type="PANTHER" id="PTHR24223:SF443">
    <property type="entry name" value="MULTIDRUG-RESISTANCE LIKE PROTEIN 1, ISOFORM I"/>
    <property type="match status" value="1"/>
</dbReference>
<dbReference type="InterPro" id="IPR050173">
    <property type="entry name" value="ABC_transporter_C-like"/>
</dbReference>
<feature type="transmembrane region" description="Helical" evidence="13">
    <location>
        <begin position="956"/>
        <end position="982"/>
    </location>
</feature>
<evidence type="ECO:0000256" key="3">
    <source>
        <dbReference type="ARBA" id="ARBA00022448"/>
    </source>
</evidence>
<dbReference type="FunFam" id="1.20.1560.10:FF:000020">
    <property type="entry name" value="ABC metal ion transporter"/>
    <property type="match status" value="1"/>
</dbReference>
<keyword evidence="8" id="KW-0067">ATP-binding</keyword>
<keyword evidence="17" id="KW-1185">Reference proteome</keyword>
<dbReference type="OrthoDB" id="10380142at2759"/>
<comment type="subcellular location">
    <subcellularLocation>
        <location evidence="1">Vacuole membrane</location>
        <topology evidence="1">Multi-pass membrane protein</topology>
    </subcellularLocation>
</comment>
<comment type="similarity">
    <text evidence="2">Belongs to the ABC transporter superfamily. ABCC family. Conjugate transporter (TC 3.A.1.208) subfamily.</text>
</comment>
<evidence type="ECO:0000256" key="6">
    <source>
        <dbReference type="ARBA" id="ARBA00022737"/>
    </source>
</evidence>
<feature type="transmembrane region" description="Helical" evidence="13">
    <location>
        <begin position="1017"/>
        <end position="1037"/>
    </location>
</feature>
<evidence type="ECO:0000256" key="1">
    <source>
        <dbReference type="ARBA" id="ARBA00004128"/>
    </source>
</evidence>
<evidence type="ECO:0000256" key="7">
    <source>
        <dbReference type="ARBA" id="ARBA00022741"/>
    </source>
</evidence>
<keyword evidence="3" id="KW-0813">Transport</keyword>
<dbReference type="PROSITE" id="PS50929">
    <property type="entry name" value="ABC_TM1F"/>
    <property type="match status" value="2"/>
</dbReference>
<dbReference type="CDD" id="cd18595">
    <property type="entry name" value="ABC_6TM_MRP1_2_3_6_D1_like"/>
    <property type="match status" value="1"/>
</dbReference>
<feature type="transmembrane region" description="Helical" evidence="13">
    <location>
        <begin position="142"/>
        <end position="163"/>
    </location>
</feature>
<dbReference type="Pfam" id="PF00005">
    <property type="entry name" value="ABC_tran"/>
    <property type="match status" value="3"/>
</dbReference>
<evidence type="ECO:0000256" key="13">
    <source>
        <dbReference type="SAM" id="Phobius"/>
    </source>
</evidence>
<dbReference type="PROSITE" id="PS50893">
    <property type="entry name" value="ABC_TRANSPORTER_2"/>
    <property type="match status" value="2"/>
</dbReference>
<gene>
    <name evidence="16" type="ORF">OSB1V03_LOCUS7605</name>
</gene>
<keyword evidence="6" id="KW-0677">Repeat</keyword>
<keyword evidence="10 13" id="KW-0472">Membrane</keyword>
<dbReference type="SUPFAM" id="SSF90123">
    <property type="entry name" value="ABC transporter transmembrane region"/>
    <property type="match status" value="3"/>
</dbReference>
<name>A0A7R9KPW6_9ACAR</name>
<dbReference type="GO" id="GO:0005524">
    <property type="term" value="F:ATP binding"/>
    <property type="evidence" value="ECO:0007669"/>
    <property type="project" value="UniProtKB-KW"/>
</dbReference>
<comment type="catalytic activity">
    <reaction evidence="12">
        <text>leukotriene C4(in) + ATP + H2O = leukotriene C4(out) + ADP + phosphate + H(+)</text>
        <dbReference type="Rhea" id="RHEA:38963"/>
        <dbReference type="ChEBI" id="CHEBI:15377"/>
        <dbReference type="ChEBI" id="CHEBI:15378"/>
        <dbReference type="ChEBI" id="CHEBI:30616"/>
        <dbReference type="ChEBI" id="CHEBI:43474"/>
        <dbReference type="ChEBI" id="CHEBI:57973"/>
        <dbReference type="ChEBI" id="CHEBI:456216"/>
    </reaction>
    <physiologicalReaction direction="left-to-right" evidence="12">
        <dbReference type="Rhea" id="RHEA:38964"/>
    </physiologicalReaction>
</comment>
<reference evidence="16" key="1">
    <citation type="submission" date="2020-11" db="EMBL/GenBank/DDBJ databases">
        <authorList>
            <person name="Tran Van P."/>
        </authorList>
    </citation>
    <scope>NUCLEOTIDE SEQUENCE</scope>
</reference>
<dbReference type="CDD" id="cd03244">
    <property type="entry name" value="ABCC_MRP_domain2"/>
    <property type="match status" value="1"/>
</dbReference>
<dbReference type="InterPro" id="IPR036640">
    <property type="entry name" value="ABC1_TM_sf"/>
</dbReference>
<feature type="domain" description="ABC transporter" evidence="14">
    <location>
        <begin position="633"/>
        <end position="858"/>
    </location>
</feature>
<feature type="transmembrane region" description="Helical" evidence="13">
    <location>
        <begin position="1188"/>
        <end position="1209"/>
    </location>
</feature>
<dbReference type="FunFam" id="3.40.50.300:FF:000293">
    <property type="entry name" value="ATP binding cassette subfamily C member 1"/>
    <property type="match status" value="1"/>
</dbReference>
<dbReference type="Proteomes" id="UP000759131">
    <property type="component" value="Unassembled WGS sequence"/>
</dbReference>
<dbReference type="InterPro" id="IPR017871">
    <property type="entry name" value="ABC_transporter-like_CS"/>
</dbReference>
<dbReference type="CDD" id="cd18603">
    <property type="entry name" value="ABC_6TM_MRP1_2_3_6_D2_like"/>
    <property type="match status" value="1"/>
</dbReference>
<dbReference type="GO" id="GO:0015431">
    <property type="term" value="F:ABC-type glutathione S-conjugate transporter activity"/>
    <property type="evidence" value="ECO:0007669"/>
    <property type="project" value="UniProtKB-EC"/>
</dbReference>
<feature type="domain" description="ABC transmembrane type-1" evidence="15">
    <location>
        <begin position="319"/>
        <end position="601"/>
    </location>
</feature>
<evidence type="ECO:0000256" key="5">
    <source>
        <dbReference type="ARBA" id="ARBA00022692"/>
    </source>
</evidence>
<feature type="transmembrane region" description="Helical" evidence="13">
    <location>
        <begin position="430"/>
        <end position="452"/>
    </location>
</feature>
<sequence>MIKVYSYNKDLDITWNTENPDFTQCFHDTTLTWTPCAIFWVLSTIETYRIIQSKRVPLSWTFLNITKFDLDITWNTENPDFTQCFHDTTLTWTPCAIFWVLSTIETYRIIQSKRVPLSWTFLNITKFILSASLIYYERLKGLHTSVALFTLWLLLTITSSLNYRTLLSIVFRDEGINEKTTDLVFITQMAYCPIIICQFILSCFADPIVTIKDRNYKVEECPRNRASILSILTFWWVNPLVRLGHKRPLTLMDMWSPNEEFITEYNLKNFNRHYYKSYPKSKIFPISGSNFNVVRQENEIKRSPGILIPLMKTYWRFVIVLVLFRLSSALITFINPTVLDWFITFMSDSSQPIWRGFLYCFALLGQLMLSSLVSTHSMYYSQLMRLKMRACISNTIYKKSLVLSTDGRKSFTIGEIVNLMAMDTHRVVEFVWMVNMMWSMVLQISIAIYLLWLQLGVSTLVGVGILLCLMPINGVVATRLKILQTTLMKVKDKRVKLMNDILSGIRVWKMYAWEQSFNEKVMSLRNSEISKLVTRAFYNCFIMFTHSSAQVLVSVFTFAVYVMIDKNNVLNANVAFVSLTLFGILGAPLTMIPNLITSFVMFTVSLKRINKYLISDELDSEAIEHNQQVMDPIVVENASFSWSKSDVIPILSNISLNVKHNKLVAIVGQVGSGKSSLLSAILGDMIKTDGIVNMNGTIAYVPQQAYIMNTTLKSNILFSKEMDRKKFDKVLDACALRPDLDILPGGEETEIGAKGINLSGGQKQRVSMARACYANADIYLFDDPISALDAHVGKHVFDKVIGSNGLLRHKTRVLVTHRISVLPNVDEIVVIKDGSISEFGTYRELLDRRGNFADFLINYLENTTDIPDTEDMELIEEIADKIKPGLQRLISTQKSTISDDGLRKRTLSDGSKSGLFEKPKEDLDEEKAKKGKLTEAEASETGSVKLSVYLDYLKKIGIWSLIAVFLSDVILSALTFASSLWLAEWSDDSLDPIKRLDESLRNVRLGVYGALGGGQTVFTFVATISITLACLNGSKILHNEMLVRMMRAPVSHFDTTPVGRILNRFSKDVDISDTVLGMSIRNAMTRLFACIVSFAIIGYETPYVLLVIFPLGFVYYIIQQYYISTSRQLRRIESNARSPVIGHFTETLSGISSIRAYDMSKYFINEFSLLVDTHHNTTYESTAANRWLAIRLEFLGYCIVFIDALFVVLTRDSVTPGMAGLTLTYAMKITFNLNSVVNAMTTLETDIVSVERCIEYTQTPTEAEWHRDGTKPSDDWPQNGLIEFKKYSTRYREGLDLVLKDIDLTINGGQRVGVVGRTGAGKSSLTLALFRLIEPSIGTIAIDSVDVTNIGLYELRSKIIATKNTTAANRWLAIRLEFLGYCIVFIDALFVVLTRDSVTPGMAGLTLTYAMKITFNLNSVVNAMTTLETDIVSVERCIEYTQTPTEAEWHRDGTKPSDDWPQNGLIEFKKYSTRYREGLDLVLKDIDLTINGGQRVGVVGRTGAGKSSLTLALFRLIEPSIGTIAIDSVDVTNIGLYELRSKLTVIPQDPVLFTGTLRDNLDPFQNHSDEELWTSLELAHLKTFVSSLTEKLDYPISEGGSNLSVGQKQLLCLARALLRKSRILVLDEATAAVDVETDDLIQKTIREEFNEVTIITIAHRLNTILDYDKILVMDSGCVKEYDSPKALLDNHSSQFHSMAKDAGLV</sequence>
<feature type="transmembrane region" description="Helical" evidence="13">
    <location>
        <begin position="356"/>
        <end position="379"/>
    </location>
</feature>
<dbReference type="InterPro" id="IPR027417">
    <property type="entry name" value="P-loop_NTPase"/>
</dbReference>
<evidence type="ECO:0000256" key="11">
    <source>
        <dbReference type="ARBA" id="ARBA00024220"/>
    </source>
</evidence>
<keyword evidence="5 13" id="KW-0812">Transmembrane</keyword>
<feature type="transmembrane region" description="Helical" evidence="13">
    <location>
        <begin position="576"/>
        <end position="602"/>
    </location>
</feature>
<dbReference type="SUPFAM" id="SSF52540">
    <property type="entry name" value="P-loop containing nucleoside triphosphate hydrolases"/>
    <property type="match status" value="3"/>
</dbReference>
<dbReference type="SMART" id="SM00382">
    <property type="entry name" value="AAA"/>
    <property type="match status" value="3"/>
</dbReference>
<dbReference type="InterPro" id="IPR011527">
    <property type="entry name" value="ABC1_TM_dom"/>
</dbReference>
<evidence type="ECO:0000256" key="2">
    <source>
        <dbReference type="ARBA" id="ARBA00009726"/>
    </source>
</evidence>
<keyword evidence="9 13" id="KW-1133">Transmembrane helix</keyword>
<dbReference type="PANTHER" id="PTHR24223">
    <property type="entry name" value="ATP-BINDING CASSETTE SUB-FAMILY C"/>
    <property type="match status" value="1"/>
</dbReference>
<dbReference type="FunFam" id="3.40.50.300:FF:000074">
    <property type="entry name" value="Multidrug resistance-associated protein 5 isoform 1"/>
    <property type="match status" value="1"/>
</dbReference>
<feature type="transmembrane region" description="Helical" evidence="13">
    <location>
        <begin position="183"/>
        <end position="205"/>
    </location>
</feature>
<feature type="transmembrane region" description="Helical" evidence="13">
    <location>
        <begin position="458"/>
        <end position="480"/>
    </location>
</feature>
<dbReference type="CDD" id="cd03250">
    <property type="entry name" value="ABCC_MRP_domain1"/>
    <property type="match status" value="1"/>
</dbReference>
<feature type="domain" description="ABC transmembrane type-1" evidence="15">
    <location>
        <begin position="969"/>
        <end position="1245"/>
    </location>
</feature>
<feature type="transmembrane region" description="Helical" evidence="13">
    <location>
        <begin position="1087"/>
        <end position="1118"/>
    </location>
</feature>
<dbReference type="FunFam" id="1.20.1560.10:FF:000001">
    <property type="entry name" value="ATP-binding cassette subfamily C member 1"/>
    <property type="match status" value="1"/>
</dbReference>
<evidence type="ECO:0000259" key="14">
    <source>
        <dbReference type="PROSITE" id="PS50893"/>
    </source>
</evidence>
<proteinExistence type="inferred from homology"/>
<dbReference type="EMBL" id="CAJPIZ010004504">
    <property type="protein sequence ID" value="CAG2107605.1"/>
    <property type="molecule type" value="Genomic_DNA"/>
</dbReference>
<keyword evidence="7" id="KW-0547">Nucleotide-binding</keyword>
<feature type="transmembrane region" description="Helical" evidence="13">
    <location>
        <begin position="1372"/>
        <end position="1393"/>
    </location>
</feature>
<dbReference type="GO" id="GO:0000323">
    <property type="term" value="C:lytic vacuole"/>
    <property type="evidence" value="ECO:0007669"/>
    <property type="project" value="UniProtKB-ARBA"/>
</dbReference>